<dbReference type="AlphaFoldDB" id="A0A9P1CMF6"/>
<comment type="caution">
    <text evidence="2">The sequence shown here is derived from an EMBL/GenBank/DDBJ whole genome shotgun (WGS) entry which is preliminary data.</text>
</comment>
<dbReference type="EMBL" id="CAMXCT030001908">
    <property type="protein sequence ID" value="CAL4781402.1"/>
    <property type="molecule type" value="Genomic_DNA"/>
</dbReference>
<dbReference type="EMBL" id="CAMXCT010001908">
    <property type="protein sequence ID" value="CAI3994090.1"/>
    <property type="molecule type" value="Genomic_DNA"/>
</dbReference>
<reference evidence="2" key="1">
    <citation type="submission" date="2022-10" db="EMBL/GenBank/DDBJ databases">
        <authorList>
            <person name="Chen Y."/>
            <person name="Dougan E. K."/>
            <person name="Chan C."/>
            <person name="Rhodes N."/>
            <person name="Thang M."/>
        </authorList>
    </citation>
    <scope>NUCLEOTIDE SEQUENCE</scope>
</reference>
<sequence>MSRWLQDATGYCSSIAIKMVTLNCHQVPLVMVQAKKSIGTEAEGARLLQEAEEEQQNESFFLENTRIPEQAVVSMADEKVEAAETRAELRQAEQKEKALRAAELRAANWFYFAEATAWAEGESAEASAVVASRQEEARVVQQQENSLNAATAEVAAFKAEAGSMRKEALGLRGDLGKEEVAFQQMRVAVERARAAESATLRSALTEVRAE</sequence>
<protein>
    <submittedName>
        <fullName evidence="2">Uncharacterized protein</fullName>
    </submittedName>
</protein>
<proteinExistence type="predicted"/>
<dbReference type="Proteomes" id="UP001152797">
    <property type="component" value="Unassembled WGS sequence"/>
</dbReference>
<reference evidence="3 4" key="2">
    <citation type="submission" date="2024-05" db="EMBL/GenBank/DDBJ databases">
        <authorList>
            <person name="Chen Y."/>
            <person name="Shah S."/>
            <person name="Dougan E. K."/>
            <person name="Thang M."/>
            <person name="Chan C."/>
        </authorList>
    </citation>
    <scope>NUCLEOTIDE SEQUENCE [LARGE SCALE GENOMIC DNA]</scope>
</reference>
<dbReference type="EMBL" id="CAMXCT020001908">
    <property type="protein sequence ID" value="CAL1147465.1"/>
    <property type="molecule type" value="Genomic_DNA"/>
</dbReference>
<keyword evidence="1" id="KW-0175">Coiled coil</keyword>
<evidence type="ECO:0000313" key="4">
    <source>
        <dbReference type="Proteomes" id="UP001152797"/>
    </source>
</evidence>
<accession>A0A9P1CMF6</accession>
<gene>
    <name evidence="2" type="ORF">C1SCF055_LOCUS20766</name>
</gene>
<keyword evidence="4" id="KW-1185">Reference proteome</keyword>
<organism evidence="2">
    <name type="scientific">Cladocopium goreaui</name>
    <dbReference type="NCBI Taxonomy" id="2562237"/>
    <lineage>
        <taxon>Eukaryota</taxon>
        <taxon>Sar</taxon>
        <taxon>Alveolata</taxon>
        <taxon>Dinophyceae</taxon>
        <taxon>Suessiales</taxon>
        <taxon>Symbiodiniaceae</taxon>
        <taxon>Cladocopium</taxon>
    </lineage>
</organism>
<feature type="coiled-coil region" evidence="1">
    <location>
        <begin position="133"/>
        <end position="167"/>
    </location>
</feature>
<evidence type="ECO:0000313" key="3">
    <source>
        <dbReference type="EMBL" id="CAL4781402.1"/>
    </source>
</evidence>
<feature type="non-terminal residue" evidence="2">
    <location>
        <position position="1"/>
    </location>
</feature>
<evidence type="ECO:0000313" key="2">
    <source>
        <dbReference type="EMBL" id="CAI3994090.1"/>
    </source>
</evidence>
<feature type="coiled-coil region" evidence="1">
    <location>
        <begin position="75"/>
        <end position="102"/>
    </location>
</feature>
<evidence type="ECO:0000256" key="1">
    <source>
        <dbReference type="SAM" id="Coils"/>
    </source>
</evidence>
<name>A0A9P1CMF6_9DINO</name>